<evidence type="ECO:0000313" key="4">
    <source>
        <dbReference type="Proteomes" id="UP001500454"/>
    </source>
</evidence>
<accession>A0ABP8J4Y5</accession>
<feature type="transmembrane region" description="Helical" evidence="1">
    <location>
        <begin position="47"/>
        <end position="77"/>
    </location>
</feature>
<feature type="transmembrane region" description="Helical" evidence="1">
    <location>
        <begin position="145"/>
        <end position="164"/>
    </location>
</feature>
<feature type="domain" description="DUF2062" evidence="2">
    <location>
        <begin position="33"/>
        <end position="175"/>
    </location>
</feature>
<dbReference type="Pfam" id="PF09835">
    <property type="entry name" value="DUF2062"/>
    <property type="match status" value="1"/>
</dbReference>
<evidence type="ECO:0000256" key="1">
    <source>
        <dbReference type="SAM" id="Phobius"/>
    </source>
</evidence>
<organism evidence="3 4">
    <name type="scientific">Hymenobacter koreensis</name>
    <dbReference type="NCBI Taxonomy" id="1084523"/>
    <lineage>
        <taxon>Bacteria</taxon>
        <taxon>Pseudomonadati</taxon>
        <taxon>Bacteroidota</taxon>
        <taxon>Cytophagia</taxon>
        <taxon>Cytophagales</taxon>
        <taxon>Hymenobacteraceae</taxon>
        <taxon>Hymenobacter</taxon>
    </lineage>
</organism>
<reference evidence="4" key="1">
    <citation type="journal article" date="2019" name="Int. J. Syst. Evol. Microbiol.">
        <title>The Global Catalogue of Microorganisms (GCM) 10K type strain sequencing project: providing services to taxonomists for standard genome sequencing and annotation.</title>
        <authorList>
            <consortium name="The Broad Institute Genomics Platform"/>
            <consortium name="The Broad Institute Genome Sequencing Center for Infectious Disease"/>
            <person name="Wu L."/>
            <person name="Ma J."/>
        </authorList>
    </citation>
    <scope>NUCLEOTIDE SEQUENCE [LARGE SCALE GENOMIC DNA]</scope>
    <source>
        <strain evidence="4">JCM 17924</strain>
    </source>
</reference>
<name>A0ABP8J4Y5_9BACT</name>
<keyword evidence="4" id="KW-1185">Reference proteome</keyword>
<protein>
    <recommendedName>
        <fullName evidence="2">DUF2062 domain-containing protein</fullName>
    </recommendedName>
</protein>
<keyword evidence="1" id="KW-0812">Transmembrane</keyword>
<dbReference type="EMBL" id="BAABHA010000010">
    <property type="protein sequence ID" value="GAA4385159.1"/>
    <property type="molecule type" value="Genomic_DNA"/>
</dbReference>
<dbReference type="PANTHER" id="PTHR35102">
    <property type="entry name" value="E3 UBIQUITIN-PROTEIN LIGASE"/>
    <property type="match status" value="1"/>
</dbReference>
<dbReference type="Proteomes" id="UP001500454">
    <property type="component" value="Unassembled WGS sequence"/>
</dbReference>
<keyword evidence="1" id="KW-1133">Transmembrane helix</keyword>
<evidence type="ECO:0000259" key="2">
    <source>
        <dbReference type="Pfam" id="PF09835"/>
    </source>
</evidence>
<proteinExistence type="predicted"/>
<dbReference type="InterPro" id="IPR018639">
    <property type="entry name" value="DUF2062"/>
</dbReference>
<comment type="caution">
    <text evidence="3">The sequence shown here is derived from an EMBL/GenBank/DDBJ whole genome shotgun (WGS) entry which is preliminary data.</text>
</comment>
<keyword evidence="1" id="KW-0472">Membrane</keyword>
<evidence type="ECO:0000313" key="3">
    <source>
        <dbReference type="EMBL" id="GAA4385159.1"/>
    </source>
</evidence>
<gene>
    <name evidence="3" type="ORF">GCM10023186_28250</name>
</gene>
<sequence>MLLIVAARLPVMHMSTEPVAPVPGFFRRRVVEPLLAQLRQGLAPEQLALTVALAASFGLIPMLGLTSVLGTAIAVWLRLNVATMLLVSHLMSPLQLLIILPLLRLGAGMLGGTNSGQLTLERIKYLLSNDWAAAFQLFWRAELGALLLWLLGSVPVVIGLYIVLRPVFHRIVSRQQAVS</sequence>
<dbReference type="PANTHER" id="PTHR35102:SF1">
    <property type="entry name" value="E3 UBIQUITIN-PROTEIN LIGASE"/>
    <property type="match status" value="1"/>
</dbReference>
<feature type="transmembrane region" description="Helical" evidence="1">
    <location>
        <begin position="83"/>
        <end position="103"/>
    </location>
</feature>